<dbReference type="PROSITE" id="PS50928">
    <property type="entry name" value="ABC_TM1"/>
    <property type="match status" value="1"/>
</dbReference>
<dbReference type="InterPro" id="IPR035906">
    <property type="entry name" value="MetI-like_sf"/>
</dbReference>
<comment type="similarity">
    <text evidence="6">Belongs to the binding-protein-dependent transport system permease family.</text>
</comment>
<evidence type="ECO:0000256" key="5">
    <source>
        <dbReference type="ARBA" id="ARBA00023136"/>
    </source>
</evidence>
<evidence type="ECO:0000256" key="4">
    <source>
        <dbReference type="ARBA" id="ARBA00022989"/>
    </source>
</evidence>
<keyword evidence="2 6" id="KW-0813">Transport</keyword>
<dbReference type="InterPro" id="IPR000515">
    <property type="entry name" value="MetI-like"/>
</dbReference>
<dbReference type="SUPFAM" id="SSF161098">
    <property type="entry name" value="MetI-like"/>
    <property type="match status" value="1"/>
</dbReference>
<evidence type="ECO:0000256" key="3">
    <source>
        <dbReference type="ARBA" id="ARBA00022692"/>
    </source>
</evidence>
<dbReference type="Pfam" id="PF00528">
    <property type="entry name" value="BPD_transp_1"/>
    <property type="match status" value="1"/>
</dbReference>
<dbReference type="EMBL" id="PKOZ01000003">
    <property type="protein sequence ID" value="PQD95668.1"/>
    <property type="molecule type" value="Genomic_DNA"/>
</dbReference>
<feature type="region of interest" description="Disordered" evidence="7">
    <location>
        <begin position="1"/>
        <end position="20"/>
    </location>
</feature>
<feature type="transmembrane region" description="Helical" evidence="6">
    <location>
        <begin position="80"/>
        <end position="100"/>
    </location>
</feature>
<accession>A0A2S7N114</accession>
<comment type="subcellular location">
    <subcellularLocation>
        <location evidence="6">Cell membrane</location>
        <topology evidence="6">Multi-pass membrane protein</topology>
    </subcellularLocation>
    <subcellularLocation>
        <location evidence="1">Membrane</location>
        <topology evidence="1">Multi-pass membrane protein</topology>
    </subcellularLocation>
</comment>
<dbReference type="PANTHER" id="PTHR43839:SF3">
    <property type="entry name" value="OLIGOPEPTIDE ABC TRANSPORTER, PERMEASE PROTEIN"/>
    <property type="match status" value="1"/>
</dbReference>
<comment type="caution">
    <text evidence="9">The sequence shown here is derived from an EMBL/GenBank/DDBJ whole genome shotgun (WGS) entry which is preliminary data.</text>
</comment>
<sequence>MYDEKGELVGKAPFSPIEKPPFGSDRSGVSLGEKVLDGAKYTLIIVFVTVTMQMVISSIIGLILALFVPGLSAWIRKSFAVFYYIPPIIWVFVFSYPLFTNIELFEGNMIKAVFYQMLVLVIVFLPMLSMYLCEEVRLFLKKDYIVSAKVLGASKWHLIHKHVFPYMKRKLVLLFIQQSSQLMMLLVQMGFFSLIIGGRIESYDSLTDTTKIISLSNEWSGLIGIDRNELWTAPWIILAPVVMFTLSIFVLNMMRDGIDKQIIMENNRGLQYKKTTSKTKVDLPKKQVFIK</sequence>
<feature type="transmembrane region" description="Helical" evidence="6">
    <location>
        <begin position="41"/>
        <end position="68"/>
    </location>
</feature>
<feature type="transmembrane region" description="Helical" evidence="6">
    <location>
        <begin position="235"/>
        <end position="254"/>
    </location>
</feature>
<evidence type="ECO:0000259" key="8">
    <source>
        <dbReference type="PROSITE" id="PS50928"/>
    </source>
</evidence>
<dbReference type="AlphaFoldDB" id="A0A2S7N114"/>
<evidence type="ECO:0000256" key="6">
    <source>
        <dbReference type="RuleBase" id="RU363032"/>
    </source>
</evidence>
<organism evidence="9 10">
    <name type="scientific">Pradoshia eiseniae</name>
    <dbReference type="NCBI Taxonomy" id="2064768"/>
    <lineage>
        <taxon>Bacteria</taxon>
        <taxon>Bacillati</taxon>
        <taxon>Bacillota</taxon>
        <taxon>Bacilli</taxon>
        <taxon>Bacillales</taxon>
        <taxon>Bacillaceae</taxon>
        <taxon>Pradoshia</taxon>
    </lineage>
</organism>
<dbReference type="Proteomes" id="UP000239663">
    <property type="component" value="Unassembled WGS sequence"/>
</dbReference>
<dbReference type="GO" id="GO:0055085">
    <property type="term" value="P:transmembrane transport"/>
    <property type="evidence" value="ECO:0007669"/>
    <property type="project" value="InterPro"/>
</dbReference>
<protein>
    <recommendedName>
        <fullName evidence="8">ABC transmembrane type-1 domain-containing protein</fullName>
    </recommendedName>
</protein>
<dbReference type="CDD" id="cd06261">
    <property type="entry name" value="TM_PBP2"/>
    <property type="match status" value="1"/>
</dbReference>
<evidence type="ECO:0000313" key="9">
    <source>
        <dbReference type="EMBL" id="PQD95668.1"/>
    </source>
</evidence>
<evidence type="ECO:0000313" key="10">
    <source>
        <dbReference type="Proteomes" id="UP000239663"/>
    </source>
</evidence>
<feature type="transmembrane region" description="Helical" evidence="6">
    <location>
        <begin position="171"/>
        <end position="196"/>
    </location>
</feature>
<evidence type="ECO:0000256" key="2">
    <source>
        <dbReference type="ARBA" id="ARBA00022448"/>
    </source>
</evidence>
<keyword evidence="5 6" id="KW-0472">Membrane</keyword>
<evidence type="ECO:0000256" key="1">
    <source>
        <dbReference type="ARBA" id="ARBA00004141"/>
    </source>
</evidence>
<dbReference type="Gene3D" id="1.10.3720.10">
    <property type="entry name" value="MetI-like"/>
    <property type="match status" value="1"/>
</dbReference>
<keyword evidence="4 6" id="KW-1133">Transmembrane helix</keyword>
<reference evidence="9 10" key="1">
    <citation type="submission" date="2017-12" db="EMBL/GenBank/DDBJ databases">
        <title>Taxonomic description and draft genome of Pradoshia cofamensis Gen. nov., sp. nov., a thermotolerant bacillale isolated from anterior gut of earthworm Eisenia fetida.</title>
        <authorList>
            <person name="Saha T."/>
            <person name="Chakraborty R."/>
        </authorList>
    </citation>
    <scope>NUCLEOTIDE SEQUENCE [LARGE SCALE GENOMIC DNA]</scope>
    <source>
        <strain evidence="9 10">EAG3</strain>
    </source>
</reference>
<feature type="domain" description="ABC transmembrane type-1" evidence="8">
    <location>
        <begin position="39"/>
        <end position="255"/>
    </location>
</feature>
<keyword evidence="3 6" id="KW-0812">Transmembrane</keyword>
<gene>
    <name evidence="9" type="ORF">CYL18_07180</name>
</gene>
<feature type="transmembrane region" description="Helical" evidence="6">
    <location>
        <begin position="112"/>
        <end position="133"/>
    </location>
</feature>
<proteinExistence type="inferred from homology"/>
<name>A0A2S7N114_9BACI</name>
<evidence type="ECO:0000256" key="7">
    <source>
        <dbReference type="SAM" id="MobiDB-lite"/>
    </source>
</evidence>
<dbReference type="GO" id="GO:0005886">
    <property type="term" value="C:plasma membrane"/>
    <property type="evidence" value="ECO:0007669"/>
    <property type="project" value="UniProtKB-SubCell"/>
</dbReference>
<keyword evidence="10" id="KW-1185">Reference proteome</keyword>
<dbReference type="PANTHER" id="PTHR43839">
    <property type="entry name" value="OPPC IN A BINDING PROTEIN-DEPENDENT TRANSPORT SYSTEM"/>
    <property type="match status" value="1"/>
</dbReference>